<name>H5USD1_9MICO</name>
<feature type="compositionally biased region" description="Basic and acidic residues" evidence="1">
    <location>
        <begin position="573"/>
        <end position="584"/>
    </location>
</feature>
<dbReference type="RefSeq" id="WP_009482537.1">
    <property type="nucleotide sequence ID" value="NZ_BAFE01000056.1"/>
</dbReference>
<dbReference type="SUPFAM" id="SSF53474">
    <property type="entry name" value="alpha/beta-Hydrolases"/>
    <property type="match status" value="2"/>
</dbReference>
<dbReference type="Gene3D" id="3.40.50.1820">
    <property type="entry name" value="alpha/beta hydrolase"/>
    <property type="match status" value="2"/>
</dbReference>
<feature type="region of interest" description="Disordered" evidence="1">
    <location>
        <begin position="552"/>
        <end position="584"/>
    </location>
</feature>
<organism evidence="2 3">
    <name type="scientific">Mobilicoccus pelagius NBRC 104925</name>
    <dbReference type="NCBI Taxonomy" id="1089455"/>
    <lineage>
        <taxon>Bacteria</taxon>
        <taxon>Bacillati</taxon>
        <taxon>Actinomycetota</taxon>
        <taxon>Actinomycetes</taxon>
        <taxon>Micrococcales</taxon>
        <taxon>Dermatophilaceae</taxon>
        <taxon>Mobilicoccus</taxon>
    </lineage>
</organism>
<dbReference type="OrthoDB" id="4879267at2"/>
<proteinExistence type="predicted"/>
<evidence type="ECO:0000313" key="2">
    <source>
        <dbReference type="EMBL" id="GAB48639.1"/>
    </source>
</evidence>
<dbReference type="InterPro" id="IPR029058">
    <property type="entry name" value="AB_hydrolase_fold"/>
</dbReference>
<evidence type="ECO:0000313" key="3">
    <source>
        <dbReference type="Proteomes" id="UP000004367"/>
    </source>
</evidence>
<feature type="region of interest" description="Disordered" evidence="1">
    <location>
        <begin position="393"/>
        <end position="424"/>
    </location>
</feature>
<dbReference type="EMBL" id="BAFE01000056">
    <property type="protein sequence ID" value="GAB48639.1"/>
    <property type="molecule type" value="Genomic_DNA"/>
</dbReference>
<accession>H5USD1</accession>
<dbReference type="eggNOG" id="COG1073">
    <property type="taxonomic scope" value="Bacteria"/>
</dbReference>
<keyword evidence="3" id="KW-1185">Reference proteome</keyword>
<sequence length="584" mass="61537">MAEGRALAVRVDAPAGPTVGALVVSPPVGREAVVATRTTTALALAAADAGFVAFTYSPSGEGDSADLRPGDDLSEAWTADLAAVLAAARAHVGGELPVHVVGLRVGACLLDGLNGAGPGSRVAWEPVSGRSFLRHHGIIRQDSVDVPVVEDGVELEGVHYTEAQAASLASLRAPCRGPGVLLEEDRRAALRIALGAPYFAHVPMDSVHRIVDGFDRGPARPTTPWRGETTADLMLPDGTRITERRTTLGHLPVVVTTCPGVPMRVGATFSAMGSEVKAGPGRLWADAARRLAPEGVVSIRADRSAIGEDTGPAQIEEPRPYTDGCVDDVTIPAAHLRRYGLPVVGVGVCAGAWSLLRAAQRGVFDEVVAVNPVHWNPREEVYDEVFYRHYHGGDAPSGATNPPSADGPGAADPTRGSAAGRRRDPRRLAAAMLGRLEARRPGTEQRLRTAMERVSKEMAIRHPRVRSALRPDVPLDLVSMLVGPLRGPLTVTLLFGTEEYRIFCGRGGRRAAAAARRHGVDVEVTHDPVCDHSLFSRASRERTLSLLIERLGAPAPTGGGARTGEASTAPGDAPRRVDTCAETS</sequence>
<dbReference type="STRING" id="1089455.MOPEL_078_00280"/>
<reference evidence="2 3" key="1">
    <citation type="submission" date="2012-02" db="EMBL/GenBank/DDBJ databases">
        <title>Whole genome shotgun sequence of Mobilicoccus pelagius NBRC 104925.</title>
        <authorList>
            <person name="Yoshida Y."/>
            <person name="Hosoyama A."/>
            <person name="Tsuchikane K."/>
            <person name="Katsumata H."/>
            <person name="Yamazaki S."/>
            <person name="Fujita N."/>
        </authorList>
    </citation>
    <scope>NUCLEOTIDE SEQUENCE [LARGE SCALE GENOMIC DNA]</scope>
    <source>
        <strain evidence="2 3">NBRC 104925</strain>
    </source>
</reference>
<comment type="caution">
    <text evidence="2">The sequence shown here is derived from an EMBL/GenBank/DDBJ whole genome shotgun (WGS) entry which is preliminary data.</text>
</comment>
<protein>
    <submittedName>
        <fullName evidence="2">Uncharacterized protein</fullName>
    </submittedName>
</protein>
<dbReference type="Proteomes" id="UP000004367">
    <property type="component" value="Unassembled WGS sequence"/>
</dbReference>
<feature type="compositionally biased region" description="Low complexity" evidence="1">
    <location>
        <begin position="402"/>
        <end position="413"/>
    </location>
</feature>
<gene>
    <name evidence="2" type="ORF">MOPEL_078_00280</name>
</gene>
<evidence type="ECO:0000256" key="1">
    <source>
        <dbReference type="SAM" id="MobiDB-lite"/>
    </source>
</evidence>
<dbReference type="AlphaFoldDB" id="H5USD1"/>